<sequence length="243" mass="27874">MYNFIATLVKNMNSEQSENENIIDVSSSQSTSNSPYTITAADVFKVRMYFLRGWGNNGKLPSLPYEIIDSIFDFAQYWSSVTSRREAFYKGDYLNMLYLTGSLPTPPSPNEAEIFTKCKMIKFTCESHDQGWSSYPRTQGSYIGSYTWGEASVVIPKQGINLQDPSIEIGDKFDEKVPKERYIVYTNKHADNTWQIHNKVFTSDHPLVTGLQPGEMVGLWIRSNFPGWVNNIKRAELKLYYSF</sequence>
<dbReference type="Proteomes" id="UP001153678">
    <property type="component" value="Unassembled WGS sequence"/>
</dbReference>
<accession>A0A9W4SZ17</accession>
<protein>
    <submittedName>
        <fullName evidence="1">7117_t:CDS:1</fullName>
    </submittedName>
</protein>
<gene>
    <name evidence="1" type="ORF">FWILDA_LOCUS12795</name>
</gene>
<organism evidence="1 2">
    <name type="scientific">Funneliformis geosporum</name>
    <dbReference type="NCBI Taxonomy" id="1117311"/>
    <lineage>
        <taxon>Eukaryota</taxon>
        <taxon>Fungi</taxon>
        <taxon>Fungi incertae sedis</taxon>
        <taxon>Mucoromycota</taxon>
        <taxon>Glomeromycotina</taxon>
        <taxon>Glomeromycetes</taxon>
        <taxon>Glomerales</taxon>
        <taxon>Glomeraceae</taxon>
        <taxon>Funneliformis</taxon>
    </lineage>
</organism>
<dbReference type="AlphaFoldDB" id="A0A9W4SZ17"/>
<reference evidence="1" key="1">
    <citation type="submission" date="2022-08" db="EMBL/GenBank/DDBJ databases">
        <authorList>
            <person name="Kallberg Y."/>
            <person name="Tangrot J."/>
            <person name="Rosling A."/>
        </authorList>
    </citation>
    <scope>NUCLEOTIDE SEQUENCE</scope>
    <source>
        <strain evidence="1">Wild A</strain>
    </source>
</reference>
<comment type="caution">
    <text evidence="1">The sequence shown here is derived from an EMBL/GenBank/DDBJ whole genome shotgun (WGS) entry which is preliminary data.</text>
</comment>
<name>A0A9W4SZ17_9GLOM</name>
<proteinExistence type="predicted"/>
<evidence type="ECO:0000313" key="2">
    <source>
        <dbReference type="Proteomes" id="UP001153678"/>
    </source>
</evidence>
<evidence type="ECO:0000313" key="1">
    <source>
        <dbReference type="EMBL" id="CAI2186877.1"/>
    </source>
</evidence>
<dbReference type="OrthoDB" id="66095at2759"/>
<keyword evidence="2" id="KW-1185">Reference proteome</keyword>
<dbReference type="EMBL" id="CAMKVN010004350">
    <property type="protein sequence ID" value="CAI2186877.1"/>
    <property type="molecule type" value="Genomic_DNA"/>
</dbReference>